<accession>A0A1H3RKL7</accession>
<proteinExistence type="predicted"/>
<protein>
    <recommendedName>
        <fullName evidence="2">DUF4240 domain-containing protein</fullName>
    </recommendedName>
</protein>
<dbReference type="InterPro" id="IPR025334">
    <property type="entry name" value="DUF4240"/>
</dbReference>
<evidence type="ECO:0000313" key="3">
    <source>
        <dbReference type="EMBL" id="SDZ26294.1"/>
    </source>
</evidence>
<dbReference type="OrthoDB" id="6200718at2"/>
<dbReference type="Pfam" id="PF14024">
    <property type="entry name" value="DUF4240"/>
    <property type="match status" value="1"/>
</dbReference>
<dbReference type="AlphaFoldDB" id="A0A1H3RKL7"/>
<evidence type="ECO:0000259" key="2">
    <source>
        <dbReference type="Pfam" id="PF14024"/>
    </source>
</evidence>
<dbReference type="RefSeq" id="WP_091559725.1">
    <property type="nucleotide sequence ID" value="NZ_FNPH01000008.1"/>
</dbReference>
<evidence type="ECO:0000313" key="4">
    <source>
        <dbReference type="Proteomes" id="UP000242415"/>
    </source>
</evidence>
<reference evidence="4" key="1">
    <citation type="submission" date="2016-10" db="EMBL/GenBank/DDBJ databases">
        <authorList>
            <person name="Varghese N."/>
            <person name="Submissions S."/>
        </authorList>
    </citation>
    <scope>NUCLEOTIDE SEQUENCE [LARGE SCALE GENOMIC DNA]</scope>
    <source>
        <strain evidence="4">DSM 45245</strain>
    </source>
</reference>
<dbReference type="Proteomes" id="UP000242415">
    <property type="component" value="Unassembled WGS sequence"/>
</dbReference>
<name>A0A1H3RKL7_9ACTN</name>
<keyword evidence="4" id="KW-1185">Reference proteome</keyword>
<organism evidence="3 4">
    <name type="scientific">Micromonospora pattaloongensis</name>
    <dbReference type="NCBI Taxonomy" id="405436"/>
    <lineage>
        <taxon>Bacteria</taxon>
        <taxon>Bacillati</taxon>
        <taxon>Actinomycetota</taxon>
        <taxon>Actinomycetes</taxon>
        <taxon>Micromonosporales</taxon>
        <taxon>Micromonosporaceae</taxon>
        <taxon>Micromonospora</taxon>
    </lineage>
</organism>
<sequence length="178" mass="19525">MDTQQFWTLIDQARAGGDGDTETVAARLESALADLEPSEIVGWDRHLWRVLAASYREDLWGAAYLINGGCSDDGFDYFRGWLMAQGREVFARAVAEPDSLAESPAVRRAAATGQELEAADMIGVAFRAHLRATGAELPAADAPQPASGPEEFWDFDDEDEARRRLPKLAALFVEPPEE</sequence>
<feature type="domain" description="DUF4240" evidence="2">
    <location>
        <begin position="1"/>
        <end position="127"/>
    </location>
</feature>
<gene>
    <name evidence="3" type="ORF">SAMN05444365_108127</name>
</gene>
<dbReference type="EMBL" id="FNPH01000008">
    <property type="protein sequence ID" value="SDZ26294.1"/>
    <property type="molecule type" value="Genomic_DNA"/>
</dbReference>
<dbReference type="STRING" id="405436.SAMN05444365_108127"/>
<feature type="region of interest" description="Disordered" evidence="1">
    <location>
        <begin position="137"/>
        <end position="157"/>
    </location>
</feature>
<evidence type="ECO:0000256" key="1">
    <source>
        <dbReference type="SAM" id="MobiDB-lite"/>
    </source>
</evidence>